<evidence type="ECO:0000256" key="6">
    <source>
        <dbReference type="ARBA" id="ARBA00023077"/>
    </source>
</evidence>
<evidence type="ECO:0000256" key="4">
    <source>
        <dbReference type="ARBA" id="ARBA00022692"/>
    </source>
</evidence>
<dbReference type="InterPro" id="IPR039426">
    <property type="entry name" value="TonB-dep_rcpt-like"/>
</dbReference>
<keyword evidence="15" id="KW-1185">Reference proteome</keyword>
<feature type="domain" description="TonB-dependent receptor plug" evidence="13">
    <location>
        <begin position="37"/>
        <end position="151"/>
    </location>
</feature>
<keyword evidence="7 9" id="KW-0472">Membrane</keyword>
<comment type="similarity">
    <text evidence="9 11">Belongs to the TonB-dependent receptor family.</text>
</comment>
<name>A0A0R0D8L4_9GAMM</name>
<dbReference type="GO" id="GO:0009279">
    <property type="term" value="C:cell outer membrane"/>
    <property type="evidence" value="ECO:0007669"/>
    <property type="project" value="UniProtKB-SubCell"/>
</dbReference>
<dbReference type="EMBL" id="LDJM01000042">
    <property type="protein sequence ID" value="KRG74487.1"/>
    <property type="molecule type" value="Genomic_DNA"/>
</dbReference>
<dbReference type="InterPro" id="IPR010916">
    <property type="entry name" value="TonB_box_CS"/>
</dbReference>
<gene>
    <name evidence="14" type="ORF">ABB30_13865</name>
</gene>
<reference evidence="14 15" key="1">
    <citation type="submission" date="2015-05" db="EMBL/GenBank/DDBJ databases">
        <title>Genome sequencing and analysis of members of genus Stenotrophomonas.</title>
        <authorList>
            <person name="Patil P.P."/>
            <person name="Midha S."/>
            <person name="Patil P.B."/>
        </authorList>
    </citation>
    <scope>NUCLEOTIDE SEQUENCE [LARGE SCALE GENOMIC DNA]</scope>
    <source>
        <strain evidence="14 15">DSM 24757</strain>
    </source>
</reference>
<dbReference type="SUPFAM" id="SSF56935">
    <property type="entry name" value="Porins"/>
    <property type="match status" value="1"/>
</dbReference>
<keyword evidence="4 9" id="KW-0812">Transmembrane</keyword>
<evidence type="ECO:0000256" key="9">
    <source>
        <dbReference type="PROSITE-ProRule" id="PRU01360"/>
    </source>
</evidence>
<keyword evidence="3 9" id="KW-1134">Transmembrane beta strand</keyword>
<feature type="short sequence motif" description="TonB box" evidence="10">
    <location>
        <begin position="22"/>
        <end position="28"/>
    </location>
</feature>
<feature type="domain" description="TonB-dependent receptor-like beta-barrel" evidence="12">
    <location>
        <begin position="489"/>
        <end position="928"/>
    </location>
</feature>
<dbReference type="InterPro" id="IPR012910">
    <property type="entry name" value="Plug_dom"/>
</dbReference>
<keyword evidence="5" id="KW-0732">Signal</keyword>
<dbReference type="PROSITE" id="PS52016">
    <property type="entry name" value="TONB_DEPENDENT_REC_3"/>
    <property type="match status" value="1"/>
</dbReference>
<evidence type="ECO:0000313" key="15">
    <source>
        <dbReference type="Proteomes" id="UP000050956"/>
    </source>
</evidence>
<proteinExistence type="inferred from homology"/>
<sequence length="974" mass="106471">MAQERASTEDEPTADQAQTLDTIVVTGSRIRREAGFDGPAPMSTIDAAAITASGHTQITDVVNQLPGFAITQTGQTSNQYEVGNPGINALDLRGMGVQRTLTLVDSRRQVPSIPGTSGVDLSMIPSSLVERVEVITGGASALYGADAVNGVANFILKRDFDGLEANIRYGNSSRFDMPSTTADVLFGKNFADNRGNFTLFGFAERTSGEVSGQDRPWTAGGMPLYERANAGDRRVITEGNRNFYNSPNAQVVLGNCNSSNWMNCLYTFDANGQLRRPQLGPGGLVNLNPGALNTGNALLQQGRTDGGEYGAYYDNWMLSVPSDRQTVRSTVNFDFNEHARFFANLTYSQSQTQTRNRELAAYGSGYEESVPYDSPFITQDMIDANGGAFTDNISFARHFDNDFGLRRTDYERKLLQVVTGLEGDFELFSRNWNYSGYVSYGRSEERSRSLNAAALPRFYAGLNSTADANGNAVCNGSWVWSDVLNDWDWAAPMAGCVAINPFAQLTPEMVKWLSYDTDWSKTQMTQKVASAYASGGLFDLPGGEAQLVVGMEYRSESNNVGVSPQFNANHALFDPSLGYTATPLIGEYSVKEAFGEIHLPLISGAPGAERLSLDLAGRVSDYNLSGRTTTTKVGLEWAPIEDLTLRGTYGKAIRAPNIGEMFTAGVVSGAWLYDPCNDYSLANSTGNTQYTAANCAQIAPSDTATYWQWLDVIYSGNTELGPETAKTTTFGAVFRPRFINNLVISADYYKIDLRNVIAGLAPQTILQRCVDLASMDNQFCGLVTRNATGDLVDVSVQQLNLAQSLARGVDINATWFTQLPRGHRLSLDLNLGRNLERIDIADAANPDDVWNNLEIFGTPQWKGSLRTGLSHEKYSVYWTLRGYSKMRASEYATYETYERPWSGSMFYNDIYASYQLTPKVSVSAGMNNMFDRSPPRIPGAEAGGSNFNQGIAGTSSGLYDVIGRTFHLSLNFKL</sequence>
<evidence type="ECO:0000256" key="11">
    <source>
        <dbReference type="RuleBase" id="RU003357"/>
    </source>
</evidence>
<accession>A0A0R0D8L4</accession>
<evidence type="ECO:0000256" key="3">
    <source>
        <dbReference type="ARBA" id="ARBA00022452"/>
    </source>
</evidence>
<dbReference type="InterPro" id="IPR036942">
    <property type="entry name" value="Beta-barrel_TonB_sf"/>
</dbReference>
<evidence type="ECO:0008006" key="16">
    <source>
        <dbReference type="Google" id="ProtNLM"/>
    </source>
</evidence>
<dbReference type="Pfam" id="PF07715">
    <property type="entry name" value="Plug"/>
    <property type="match status" value="1"/>
</dbReference>
<evidence type="ECO:0000256" key="5">
    <source>
        <dbReference type="ARBA" id="ARBA00022729"/>
    </source>
</evidence>
<dbReference type="Pfam" id="PF00593">
    <property type="entry name" value="TonB_dep_Rec_b-barrel"/>
    <property type="match status" value="1"/>
</dbReference>
<dbReference type="Gene3D" id="2.170.130.10">
    <property type="entry name" value="TonB-dependent receptor, plug domain"/>
    <property type="match status" value="1"/>
</dbReference>
<dbReference type="Gene3D" id="2.40.170.20">
    <property type="entry name" value="TonB-dependent receptor, beta-barrel domain"/>
    <property type="match status" value="1"/>
</dbReference>
<evidence type="ECO:0000256" key="7">
    <source>
        <dbReference type="ARBA" id="ARBA00023136"/>
    </source>
</evidence>
<dbReference type="PANTHER" id="PTHR47234:SF2">
    <property type="entry name" value="TONB-DEPENDENT RECEPTOR"/>
    <property type="match status" value="1"/>
</dbReference>
<comment type="subcellular location">
    <subcellularLocation>
        <location evidence="1 9">Cell outer membrane</location>
        <topology evidence="1 9">Multi-pass membrane protein</topology>
    </subcellularLocation>
</comment>
<evidence type="ECO:0000259" key="12">
    <source>
        <dbReference type="Pfam" id="PF00593"/>
    </source>
</evidence>
<protein>
    <recommendedName>
        <fullName evidence="16">TonB-dependent receptor</fullName>
    </recommendedName>
</protein>
<evidence type="ECO:0000256" key="8">
    <source>
        <dbReference type="ARBA" id="ARBA00023237"/>
    </source>
</evidence>
<dbReference type="InterPro" id="IPR037066">
    <property type="entry name" value="Plug_dom_sf"/>
</dbReference>
<evidence type="ECO:0000256" key="2">
    <source>
        <dbReference type="ARBA" id="ARBA00022448"/>
    </source>
</evidence>
<evidence type="ECO:0000256" key="1">
    <source>
        <dbReference type="ARBA" id="ARBA00004571"/>
    </source>
</evidence>
<dbReference type="PATRIC" id="fig|336566.3.peg.2341"/>
<dbReference type="STRING" id="336566.ABB30_13865"/>
<dbReference type="Proteomes" id="UP000050956">
    <property type="component" value="Unassembled WGS sequence"/>
</dbReference>
<evidence type="ECO:0000256" key="10">
    <source>
        <dbReference type="PROSITE-ProRule" id="PRU10143"/>
    </source>
</evidence>
<evidence type="ECO:0000313" key="14">
    <source>
        <dbReference type="EMBL" id="KRG74487.1"/>
    </source>
</evidence>
<organism evidence="14 15">
    <name type="scientific">Stenotrophomonas ginsengisoli</name>
    <dbReference type="NCBI Taxonomy" id="336566"/>
    <lineage>
        <taxon>Bacteria</taxon>
        <taxon>Pseudomonadati</taxon>
        <taxon>Pseudomonadota</taxon>
        <taxon>Gammaproteobacteria</taxon>
        <taxon>Lysobacterales</taxon>
        <taxon>Lysobacteraceae</taxon>
        <taxon>Stenotrophomonas</taxon>
    </lineage>
</organism>
<evidence type="ECO:0000259" key="13">
    <source>
        <dbReference type="Pfam" id="PF07715"/>
    </source>
</evidence>
<dbReference type="InterPro" id="IPR000531">
    <property type="entry name" value="Beta-barrel_TonB"/>
</dbReference>
<dbReference type="PROSITE" id="PS00430">
    <property type="entry name" value="TONB_DEPENDENT_REC_1"/>
    <property type="match status" value="1"/>
</dbReference>
<keyword evidence="6 10" id="KW-0798">TonB box</keyword>
<keyword evidence="2 9" id="KW-0813">Transport</keyword>
<dbReference type="AlphaFoldDB" id="A0A0R0D8L4"/>
<dbReference type="PANTHER" id="PTHR47234">
    <property type="match status" value="1"/>
</dbReference>
<comment type="caution">
    <text evidence="14">The sequence shown here is derived from an EMBL/GenBank/DDBJ whole genome shotgun (WGS) entry which is preliminary data.</text>
</comment>
<keyword evidence="8 9" id="KW-0998">Cell outer membrane</keyword>